<dbReference type="GO" id="GO:0005615">
    <property type="term" value="C:extracellular space"/>
    <property type="evidence" value="ECO:0007669"/>
    <property type="project" value="TreeGrafter"/>
</dbReference>
<gene>
    <name evidence="3" type="ORF">EAG_04956</name>
</gene>
<dbReference type="PANTHER" id="PTHR11889">
    <property type="entry name" value="HEDGEHOG"/>
    <property type="match status" value="1"/>
</dbReference>
<dbReference type="Gene3D" id="3.30.1380.10">
    <property type="match status" value="1"/>
</dbReference>
<dbReference type="SUPFAM" id="SSF55166">
    <property type="entry name" value="Hedgehog/DD-peptidase"/>
    <property type="match status" value="1"/>
</dbReference>
<evidence type="ECO:0000259" key="2">
    <source>
        <dbReference type="Pfam" id="PF01085"/>
    </source>
</evidence>
<name>E2AMF0_CAMFO</name>
<dbReference type="GO" id="GO:0010468">
    <property type="term" value="P:regulation of gene expression"/>
    <property type="evidence" value="ECO:0007669"/>
    <property type="project" value="TreeGrafter"/>
</dbReference>
<keyword evidence="4" id="KW-1185">Reference proteome</keyword>
<evidence type="ECO:0000313" key="4">
    <source>
        <dbReference type="Proteomes" id="UP000000311"/>
    </source>
</evidence>
<dbReference type="AlphaFoldDB" id="E2AMF0"/>
<reference evidence="3 4" key="1">
    <citation type="journal article" date="2010" name="Science">
        <title>Genomic comparison of the ants Camponotus floridanus and Harpegnathos saltator.</title>
        <authorList>
            <person name="Bonasio R."/>
            <person name="Zhang G."/>
            <person name="Ye C."/>
            <person name="Mutti N.S."/>
            <person name="Fang X."/>
            <person name="Qin N."/>
            <person name="Donahue G."/>
            <person name="Yang P."/>
            <person name="Li Q."/>
            <person name="Li C."/>
            <person name="Zhang P."/>
            <person name="Huang Z."/>
            <person name="Berger S.L."/>
            <person name="Reinberg D."/>
            <person name="Wang J."/>
            <person name="Liebig J."/>
        </authorList>
    </citation>
    <scope>NUCLEOTIDE SEQUENCE [LARGE SCALE GENOMIC DNA]</scope>
    <source>
        <strain evidence="4">C129</strain>
    </source>
</reference>
<organism evidence="4">
    <name type="scientific">Camponotus floridanus</name>
    <name type="common">Florida carpenter ant</name>
    <dbReference type="NCBI Taxonomy" id="104421"/>
    <lineage>
        <taxon>Eukaryota</taxon>
        <taxon>Metazoa</taxon>
        <taxon>Ecdysozoa</taxon>
        <taxon>Arthropoda</taxon>
        <taxon>Hexapoda</taxon>
        <taxon>Insecta</taxon>
        <taxon>Pterygota</taxon>
        <taxon>Neoptera</taxon>
        <taxon>Endopterygota</taxon>
        <taxon>Hymenoptera</taxon>
        <taxon>Apocrita</taxon>
        <taxon>Aculeata</taxon>
        <taxon>Formicoidea</taxon>
        <taxon>Formicidae</taxon>
        <taxon>Formicinae</taxon>
        <taxon>Camponotus</taxon>
    </lineage>
</organism>
<feature type="compositionally biased region" description="Gly residues" evidence="1">
    <location>
        <begin position="65"/>
        <end position="76"/>
    </location>
</feature>
<evidence type="ECO:0000313" key="3">
    <source>
        <dbReference type="EMBL" id="EFN65374.1"/>
    </source>
</evidence>
<dbReference type="InterPro" id="IPR050387">
    <property type="entry name" value="Hedgehog_Signaling"/>
</dbReference>
<dbReference type="GO" id="GO:0005509">
    <property type="term" value="F:calcium ion binding"/>
    <property type="evidence" value="ECO:0007669"/>
    <property type="project" value="TreeGrafter"/>
</dbReference>
<evidence type="ECO:0000256" key="1">
    <source>
        <dbReference type="SAM" id="MobiDB-lite"/>
    </source>
</evidence>
<accession>E2AMF0</accession>
<feature type="compositionally biased region" description="Basic and acidic residues" evidence="1">
    <location>
        <begin position="129"/>
        <end position="139"/>
    </location>
</feature>
<protein>
    <submittedName>
        <fullName evidence="3">Sonic hedgehog protein A</fullName>
    </submittedName>
</protein>
<dbReference type="PANTHER" id="PTHR11889:SF31">
    <property type="entry name" value="PROTEIN HEDGEHOG"/>
    <property type="match status" value="1"/>
</dbReference>
<sequence>MFIISKPSSLCRIPLSLLIPLAGGLDFHISRRMAALGLGRGDEIIHHHLWRPREPHGGQRLTAASGGGLAGRLPRGGGRKRGTLDLARSQKQRRSNPPKPILYFPPRWLVRKTCASFRTAFRPSSVNRSADDETSDRARSTSRQRHAIMVHHRHRRRGLQASHHCAIGRRTCVSLLQVILLILGLWLPLFENGALACGPGRGGGRRPVVRKLTPLVFKQHVPNVSENTLPASGLGEGRISRDDSRFRDLVPNYNSDIVFKDEEGTGADRLMTQEESLIADPSSPLGNRRPFEVYFHGPLWLH</sequence>
<dbReference type="GO" id="GO:0007224">
    <property type="term" value="P:smoothened signaling pathway"/>
    <property type="evidence" value="ECO:0007669"/>
    <property type="project" value="TreeGrafter"/>
</dbReference>
<dbReference type="Proteomes" id="UP000000311">
    <property type="component" value="Unassembled WGS sequence"/>
</dbReference>
<dbReference type="Pfam" id="PF01085">
    <property type="entry name" value="HH_signal"/>
    <property type="match status" value="1"/>
</dbReference>
<dbReference type="GO" id="GO:0005113">
    <property type="term" value="F:patched binding"/>
    <property type="evidence" value="ECO:0007669"/>
    <property type="project" value="TreeGrafter"/>
</dbReference>
<proteinExistence type="predicted"/>
<dbReference type="InParanoid" id="E2AMF0"/>
<dbReference type="GO" id="GO:0007267">
    <property type="term" value="P:cell-cell signaling"/>
    <property type="evidence" value="ECO:0007669"/>
    <property type="project" value="InterPro"/>
</dbReference>
<feature type="region of interest" description="Disordered" evidence="1">
    <location>
        <begin position="53"/>
        <end position="100"/>
    </location>
</feature>
<dbReference type="GO" id="GO:0001708">
    <property type="term" value="P:cell fate specification"/>
    <property type="evidence" value="ECO:0007669"/>
    <property type="project" value="TreeGrafter"/>
</dbReference>
<dbReference type="InterPro" id="IPR000320">
    <property type="entry name" value="Hedgehog_signalling_dom"/>
</dbReference>
<feature type="region of interest" description="Disordered" evidence="1">
    <location>
        <begin position="125"/>
        <end position="144"/>
    </location>
</feature>
<feature type="domain" description="Hedgehog N-terminal signalling" evidence="2">
    <location>
        <begin position="197"/>
        <end position="274"/>
    </location>
</feature>
<dbReference type="InterPro" id="IPR009045">
    <property type="entry name" value="Zn_M74/Hedgehog-like"/>
</dbReference>
<dbReference type="OrthoDB" id="5212at2759"/>
<dbReference type="STRING" id="104421.E2AMF0"/>
<dbReference type="EMBL" id="GL440813">
    <property type="protein sequence ID" value="EFN65374.1"/>
    <property type="molecule type" value="Genomic_DNA"/>
</dbReference>